<accession>A0ABX7MZA4</accession>
<protein>
    <submittedName>
        <fullName evidence="4">VWA domain-containing protein</fullName>
    </submittedName>
</protein>
<dbReference type="EMBL" id="CP071091">
    <property type="protein sequence ID" value="QSQ11775.1"/>
    <property type="molecule type" value="Genomic_DNA"/>
</dbReference>
<name>A0ABX7MZA4_9BACT</name>
<evidence type="ECO:0000256" key="1">
    <source>
        <dbReference type="SAM" id="MobiDB-lite"/>
    </source>
</evidence>
<feature type="compositionally biased region" description="Pro residues" evidence="1">
    <location>
        <begin position="25"/>
        <end position="35"/>
    </location>
</feature>
<evidence type="ECO:0000256" key="2">
    <source>
        <dbReference type="SAM" id="SignalP"/>
    </source>
</evidence>
<organism evidence="4 5">
    <name type="scientific">Myxococcus landrumensis</name>
    <dbReference type="NCBI Taxonomy" id="2813577"/>
    <lineage>
        <taxon>Bacteria</taxon>
        <taxon>Pseudomonadati</taxon>
        <taxon>Myxococcota</taxon>
        <taxon>Myxococcia</taxon>
        <taxon>Myxococcales</taxon>
        <taxon>Cystobacterineae</taxon>
        <taxon>Myxococcaceae</taxon>
        <taxon>Myxococcus</taxon>
    </lineage>
</organism>
<dbReference type="InterPro" id="IPR036465">
    <property type="entry name" value="vWFA_dom_sf"/>
</dbReference>
<dbReference type="InterPro" id="IPR051266">
    <property type="entry name" value="CLCR"/>
</dbReference>
<sequence>MNRTLLLLSAAGLLALGALSLGKPPAPVPPPPPPVTDTSHTVSLPDEPASTTVLPLVASEPGAGALTLSGKLSGAYVQTGPSEAFAWMELKARPAPPGRRVPVNLALIVDRSGSMAGQKHYDAQRAAAELVRRLTPEDRLALVHYGTDVKVIPSRYVTKEVREDLLSLIQGIYSDGSTNISGALQEAATALHPHLTEFKVSRAILLSDGQPTTGITSEPELLRITRELRDRGVTVSALGVGEDFHAALMRGMAEQGGGFSGFIDDSARLSEVFSRELDQATSTVARKVELRLELPAHVHSAEVLGLPSTREGSVVKVPLYDMAGEQTVRVVVKLTLTAPASLDALPMLSATAHYVDVARDTQAQTSLALKASVTDDKALVRENLDRDVRVHAVRALGTQQMRAAVKEMQLGNRSAAVGLLSNARRLFGSSASALSSELAELDQAEAAYGNAANDGDVRRESLKLYKKTMKNFGENNAY</sequence>
<dbReference type="SMART" id="SM00327">
    <property type="entry name" value="VWA"/>
    <property type="match status" value="1"/>
</dbReference>
<reference evidence="4 5" key="1">
    <citation type="submission" date="2021-02" db="EMBL/GenBank/DDBJ databases">
        <title>De Novo genome assembly of isolated myxobacteria.</title>
        <authorList>
            <person name="Stevens D.C."/>
        </authorList>
    </citation>
    <scope>NUCLEOTIDE SEQUENCE [LARGE SCALE GENOMIC DNA]</scope>
    <source>
        <strain evidence="4 5">SCHIC003</strain>
    </source>
</reference>
<keyword evidence="5" id="KW-1185">Reference proteome</keyword>
<feature type="chain" id="PRO_5045698300" evidence="2">
    <location>
        <begin position="21"/>
        <end position="478"/>
    </location>
</feature>
<dbReference type="Proteomes" id="UP000663090">
    <property type="component" value="Chromosome"/>
</dbReference>
<keyword evidence="2" id="KW-0732">Signal</keyword>
<dbReference type="PROSITE" id="PS50234">
    <property type="entry name" value="VWFA"/>
    <property type="match status" value="1"/>
</dbReference>
<feature type="signal peptide" evidence="2">
    <location>
        <begin position="1"/>
        <end position="20"/>
    </location>
</feature>
<evidence type="ECO:0000313" key="4">
    <source>
        <dbReference type="EMBL" id="QSQ11775.1"/>
    </source>
</evidence>
<feature type="domain" description="VWFA" evidence="3">
    <location>
        <begin position="104"/>
        <end position="277"/>
    </location>
</feature>
<dbReference type="PANTHER" id="PTHR10579">
    <property type="entry name" value="CALCIUM-ACTIVATED CHLORIDE CHANNEL REGULATOR"/>
    <property type="match status" value="1"/>
</dbReference>
<proteinExistence type="predicted"/>
<dbReference type="Pfam" id="PF00092">
    <property type="entry name" value="VWA"/>
    <property type="match status" value="1"/>
</dbReference>
<evidence type="ECO:0000313" key="5">
    <source>
        <dbReference type="Proteomes" id="UP000663090"/>
    </source>
</evidence>
<feature type="region of interest" description="Disordered" evidence="1">
    <location>
        <begin position="25"/>
        <end position="48"/>
    </location>
</feature>
<evidence type="ECO:0000259" key="3">
    <source>
        <dbReference type="PROSITE" id="PS50234"/>
    </source>
</evidence>
<dbReference type="SUPFAM" id="SSF53300">
    <property type="entry name" value="vWA-like"/>
    <property type="match status" value="1"/>
</dbReference>
<dbReference type="PANTHER" id="PTHR10579:SF43">
    <property type="entry name" value="ZINC FINGER (C3HC4-TYPE RING FINGER) FAMILY PROTEIN"/>
    <property type="match status" value="1"/>
</dbReference>
<dbReference type="RefSeq" id="WP_206713515.1">
    <property type="nucleotide sequence ID" value="NZ_CP071091.1"/>
</dbReference>
<gene>
    <name evidence="4" type="ORF">JY572_25685</name>
</gene>
<dbReference type="Gene3D" id="3.40.50.410">
    <property type="entry name" value="von Willebrand factor, type A domain"/>
    <property type="match status" value="1"/>
</dbReference>
<dbReference type="InterPro" id="IPR002035">
    <property type="entry name" value="VWF_A"/>
</dbReference>